<accession>A0A5D0CPB7</accession>
<organism evidence="9 10">
    <name type="scientific">Paenibacillus faecis</name>
    <dbReference type="NCBI Taxonomy" id="862114"/>
    <lineage>
        <taxon>Bacteria</taxon>
        <taxon>Bacillati</taxon>
        <taxon>Bacillota</taxon>
        <taxon>Bacilli</taxon>
        <taxon>Bacillales</taxon>
        <taxon>Paenibacillaceae</taxon>
        <taxon>Paenibacillus</taxon>
    </lineage>
</organism>
<dbReference type="InterPro" id="IPR027417">
    <property type="entry name" value="P-loop_NTPase"/>
</dbReference>
<dbReference type="Proteomes" id="UP000325218">
    <property type="component" value="Unassembled WGS sequence"/>
</dbReference>
<dbReference type="GO" id="GO:0042626">
    <property type="term" value="F:ATPase-coupled transmembrane transporter activity"/>
    <property type="evidence" value="ECO:0007669"/>
    <property type="project" value="TreeGrafter"/>
</dbReference>
<keyword evidence="2" id="KW-0813">Transport</keyword>
<keyword evidence="5 9" id="KW-0067">ATP-binding</keyword>
<comment type="similarity">
    <text evidence="1">Belongs to the ABC transporter superfamily.</text>
</comment>
<evidence type="ECO:0000256" key="1">
    <source>
        <dbReference type="ARBA" id="ARBA00005417"/>
    </source>
</evidence>
<reference evidence="9 10" key="1">
    <citation type="submission" date="2019-08" db="EMBL/GenBank/DDBJ databases">
        <title>Genome sequencing of Paenibacillus faecis DSM 23593(T).</title>
        <authorList>
            <person name="Kook J.-K."/>
            <person name="Park S.-N."/>
            <person name="Lim Y.K."/>
        </authorList>
    </citation>
    <scope>NUCLEOTIDE SEQUENCE [LARGE SCALE GENOMIC DNA]</scope>
    <source>
        <strain evidence="9 10">DSM 23593</strain>
    </source>
</reference>
<dbReference type="EMBL" id="VSDO01000004">
    <property type="protein sequence ID" value="TYA11658.1"/>
    <property type="molecule type" value="Genomic_DNA"/>
</dbReference>
<dbReference type="SUPFAM" id="SSF52540">
    <property type="entry name" value="P-loop containing nucleoside triphosphate hydrolases"/>
    <property type="match status" value="2"/>
</dbReference>
<dbReference type="GO" id="GO:0005524">
    <property type="term" value="F:ATP binding"/>
    <property type="evidence" value="ECO:0007669"/>
    <property type="project" value="UniProtKB-KW"/>
</dbReference>
<dbReference type="AlphaFoldDB" id="A0A5D0CPB7"/>
<evidence type="ECO:0000313" key="9">
    <source>
        <dbReference type="EMBL" id="TYA11658.1"/>
    </source>
</evidence>
<keyword evidence="7" id="KW-0472">Membrane</keyword>
<feature type="domain" description="ABC transporter" evidence="8">
    <location>
        <begin position="276"/>
        <end position="510"/>
    </location>
</feature>
<evidence type="ECO:0000256" key="7">
    <source>
        <dbReference type="ARBA" id="ARBA00023136"/>
    </source>
</evidence>
<dbReference type="SMART" id="SM00382">
    <property type="entry name" value="AAA"/>
    <property type="match status" value="2"/>
</dbReference>
<evidence type="ECO:0000256" key="4">
    <source>
        <dbReference type="ARBA" id="ARBA00022741"/>
    </source>
</evidence>
<dbReference type="RefSeq" id="WP_148455718.1">
    <property type="nucleotide sequence ID" value="NZ_VSDO01000004.1"/>
</dbReference>
<dbReference type="InterPro" id="IPR003593">
    <property type="entry name" value="AAA+_ATPase"/>
</dbReference>
<dbReference type="PROSITE" id="PS50893">
    <property type="entry name" value="ABC_TRANSPORTER_2"/>
    <property type="match status" value="2"/>
</dbReference>
<feature type="domain" description="ABC transporter" evidence="8">
    <location>
        <begin position="7"/>
        <end position="246"/>
    </location>
</feature>
<gene>
    <name evidence="9" type="ORF">FRY98_21300</name>
</gene>
<evidence type="ECO:0000259" key="8">
    <source>
        <dbReference type="PROSITE" id="PS50893"/>
    </source>
</evidence>
<keyword evidence="3" id="KW-1003">Cell membrane</keyword>
<dbReference type="Pfam" id="PF00005">
    <property type="entry name" value="ABC_tran"/>
    <property type="match status" value="2"/>
</dbReference>
<comment type="caution">
    <text evidence="9">The sequence shown here is derived from an EMBL/GenBank/DDBJ whole genome shotgun (WGS) entry which is preliminary data.</text>
</comment>
<evidence type="ECO:0000313" key="10">
    <source>
        <dbReference type="Proteomes" id="UP000325218"/>
    </source>
</evidence>
<dbReference type="InterPro" id="IPR015856">
    <property type="entry name" value="ABC_transpr_CbiO/EcfA_su"/>
</dbReference>
<dbReference type="InterPro" id="IPR050095">
    <property type="entry name" value="ECF_ABC_transporter_ATP-bd"/>
</dbReference>
<keyword evidence="6" id="KW-1278">Translocase</keyword>
<dbReference type="GO" id="GO:0043190">
    <property type="term" value="C:ATP-binding cassette (ABC) transporter complex"/>
    <property type="evidence" value="ECO:0007669"/>
    <property type="project" value="TreeGrafter"/>
</dbReference>
<dbReference type="OrthoDB" id="501320at2"/>
<dbReference type="InterPro" id="IPR003439">
    <property type="entry name" value="ABC_transporter-like_ATP-bd"/>
</dbReference>
<protein>
    <submittedName>
        <fullName evidence="9">ATP-binding cassette domain-containing protein</fullName>
    </submittedName>
</protein>
<evidence type="ECO:0000256" key="5">
    <source>
        <dbReference type="ARBA" id="ARBA00022840"/>
    </source>
</evidence>
<proteinExistence type="inferred from homology"/>
<keyword evidence="4" id="KW-0547">Nucleotide-binding</keyword>
<name>A0A5D0CPB7_9BACL</name>
<dbReference type="PANTHER" id="PTHR43553">
    <property type="entry name" value="HEAVY METAL TRANSPORTER"/>
    <property type="match status" value="1"/>
</dbReference>
<evidence type="ECO:0000256" key="3">
    <source>
        <dbReference type="ARBA" id="ARBA00022475"/>
    </source>
</evidence>
<sequence>MDPATAIWLENVTYAYEQGSRSVIDGLSLRVRTGEWVTVCGASGSGKSALAGLLSGYLPRSGGGHREGRIEVDGLDPATAAIADLASRIGLVFQDPDAQLVQGLVEDEAAFGPENLCLPPDVIRRRVDEALRDVELLERRRDKVHELSGGGRQRAAIASVLALEPPILVLDEAAANLDAGGRRRLLALLRRLHQAGRTLVTVTGRLDELALAAPRLVVLDAGRVVLDGPVEPLLREHRGRLARLGLLPAETRVSAAAAPAAAALRAARADASPPLLEIRGLSFAYGEGKRAARRRSGALPAGPCALRDVSMRICPGEWHILRGENGSGKTTLSRLILGLLPAPAGAVFWQGRDASRLSVYDLAAEIGYVFQHPEQQFVAAKVLDELLFGPRRALRLRAKEPTPEPLLRQAAELLRQIGLAGRESESPYVLSGGEKRLLSAAAGLMSGKRLIVLDEPTAGTDYAGARLLSRLCREAVAQGKSILMITHEPEFFAGEPTRIWTMEKGRLREY</sequence>
<dbReference type="PANTHER" id="PTHR43553:SF24">
    <property type="entry name" value="ENERGY-COUPLING FACTOR TRANSPORTER ATP-BINDING PROTEIN ECFA1"/>
    <property type="match status" value="1"/>
</dbReference>
<dbReference type="GO" id="GO:0016887">
    <property type="term" value="F:ATP hydrolysis activity"/>
    <property type="evidence" value="ECO:0007669"/>
    <property type="project" value="InterPro"/>
</dbReference>
<keyword evidence="10" id="KW-1185">Reference proteome</keyword>
<dbReference type="Gene3D" id="3.40.50.300">
    <property type="entry name" value="P-loop containing nucleotide triphosphate hydrolases"/>
    <property type="match status" value="2"/>
</dbReference>
<dbReference type="CDD" id="cd03225">
    <property type="entry name" value="ABC_cobalt_CbiO_domain1"/>
    <property type="match status" value="2"/>
</dbReference>
<evidence type="ECO:0000256" key="2">
    <source>
        <dbReference type="ARBA" id="ARBA00022448"/>
    </source>
</evidence>
<evidence type="ECO:0000256" key="6">
    <source>
        <dbReference type="ARBA" id="ARBA00022967"/>
    </source>
</evidence>